<evidence type="ECO:0000313" key="2">
    <source>
        <dbReference type="EMBL" id="KHS51801.1"/>
    </source>
</evidence>
<dbReference type="Pfam" id="PF24551">
    <property type="entry name" value="SH3_Rv0428c"/>
    <property type="match status" value="1"/>
</dbReference>
<comment type="caution">
    <text evidence="2">The sequence shown here is derived from an EMBL/GenBank/DDBJ whole genome shotgun (WGS) entry which is preliminary data.</text>
</comment>
<gene>
    <name evidence="2" type="ORF">AE0388_2351</name>
</gene>
<dbReference type="Pfam" id="PF24553">
    <property type="entry name" value="Rv0428c_C"/>
    <property type="match status" value="1"/>
</dbReference>
<dbReference type="Gene3D" id="3.40.630.30">
    <property type="match status" value="1"/>
</dbReference>
<dbReference type="OrthoDB" id="9775595at2"/>
<dbReference type="InterPro" id="IPR056934">
    <property type="entry name" value="SH3_Rv0428c"/>
</dbReference>
<dbReference type="EMBL" id="JTJZ01000020">
    <property type="protein sequence ID" value="KHS51801.1"/>
    <property type="molecule type" value="Genomic_DNA"/>
</dbReference>
<organism evidence="2 3">
    <name type="scientific">Brevibacterium linens</name>
    <dbReference type="NCBI Taxonomy" id="1703"/>
    <lineage>
        <taxon>Bacteria</taxon>
        <taxon>Bacillati</taxon>
        <taxon>Actinomycetota</taxon>
        <taxon>Actinomycetes</taxon>
        <taxon>Micrococcales</taxon>
        <taxon>Brevibacteriaceae</taxon>
        <taxon>Brevibacterium</taxon>
    </lineage>
</organism>
<dbReference type="RefSeq" id="WP_039210570.1">
    <property type="nucleotide sequence ID" value="NZ_JTJZ01000020.1"/>
</dbReference>
<evidence type="ECO:0000313" key="3">
    <source>
        <dbReference type="Proteomes" id="UP000031488"/>
    </source>
</evidence>
<dbReference type="InterPro" id="IPR056935">
    <property type="entry name" value="Rv0428c-like_C"/>
</dbReference>
<reference evidence="2 3" key="1">
    <citation type="submission" date="2014-11" db="EMBL/GenBank/DDBJ databases">
        <title>Draft Genome Sequence of Brevibacterium linens AE038-8.</title>
        <authorList>
            <person name="Maizel D."/>
            <person name="Utturkar S.M."/>
            <person name="Brown S.D."/>
            <person name="Ferrero M."/>
            <person name="Rosen B.P."/>
        </authorList>
    </citation>
    <scope>NUCLEOTIDE SEQUENCE [LARGE SCALE GENOMIC DNA]</scope>
    <source>
        <strain evidence="2 3">AE038-8</strain>
    </source>
</reference>
<dbReference type="Proteomes" id="UP000031488">
    <property type="component" value="Unassembled WGS sequence"/>
</dbReference>
<dbReference type="PATRIC" id="fig|1703.6.peg.2249"/>
<dbReference type="SUPFAM" id="SSF55729">
    <property type="entry name" value="Acyl-CoA N-acyltransferases (Nat)"/>
    <property type="match status" value="1"/>
</dbReference>
<dbReference type="STRING" id="1703.BLSMQ_1669"/>
<feature type="domain" description="N-acetyltransferase" evidence="1">
    <location>
        <begin position="224"/>
        <end position="361"/>
    </location>
</feature>
<dbReference type="GO" id="GO:0016747">
    <property type="term" value="F:acyltransferase activity, transferring groups other than amino-acyl groups"/>
    <property type="evidence" value="ECO:0007669"/>
    <property type="project" value="InterPro"/>
</dbReference>
<proteinExistence type="predicted"/>
<evidence type="ECO:0000259" key="1">
    <source>
        <dbReference type="PROSITE" id="PS51186"/>
    </source>
</evidence>
<keyword evidence="3" id="KW-1185">Reference proteome</keyword>
<name>A0A0B9A8K6_BRELN</name>
<dbReference type="InterPro" id="IPR016181">
    <property type="entry name" value="Acyl_CoA_acyltransferase"/>
</dbReference>
<accession>A0A0B9A8K6</accession>
<dbReference type="InterPro" id="IPR000182">
    <property type="entry name" value="GNAT_dom"/>
</dbReference>
<dbReference type="AlphaFoldDB" id="A0A0B9A8K6"/>
<dbReference type="PROSITE" id="PS51186">
    <property type="entry name" value="GNAT"/>
    <property type="match status" value="1"/>
</dbReference>
<protein>
    <submittedName>
        <fullName evidence="2">FR47 domain protein</fullName>
    </submittedName>
</protein>
<sequence length="361" mass="38738">MDDLQPGRRVVVRYSLEPGDTHSTSDALGVVTAVDEAGLEIDTKRGPLRIARDQVLLVHEVPPAPTKAGRTHEIVSAVDLRRISAAAWLPEDVSWLHVENLRNEGTEAAAEVSLLQKGWLLRHSDSATRRANSCLPVTDSGLGWEQGLDAVEEWYRTRGRHSRVQIYSADDSSTLAPECEGLAPLLSARGYTPSEATLLLTGATTEAAGGASSPAEAAAPGLIIDVSDAPTSEHFAAWTSQRSPGEEPGSAEAFRTLIEADQPCEFVTAYAEHPDGTKSMVAACRVAERSKWGVITNLITRPDLRRRGAGRSVTAAAAALLAQRGVRSYLVDIESSNEASLGLFDSLGATVRHRSWYAEAR</sequence>